<feature type="transmembrane region" description="Helical" evidence="1">
    <location>
        <begin position="227"/>
        <end position="248"/>
    </location>
</feature>
<keyword evidence="1" id="KW-0812">Transmembrane</keyword>
<dbReference type="Pfam" id="PF02447">
    <property type="entry name" value="GntP_permease"/>
    <property type="match status" value="1"/>
</dbReference>
<dbReference type="InterPro" id="IPR003474">
    <property type="entry name" value="Glcn_transporter"/>
</dbReference>
<keyword evidence="3" id="KW-1185">Reference proteome</keyword>
<organism evidence="2 3">
    <name type="scientific">Saonia flava</name>
    <dbReference type="NCBI Taxonomy" id="523696"/>
    <lineage>
        <taxon>Bacteria</taxon>
        <taxon>Pseudomonadati</taxon>
        <taxon>Bacteroidota</taxon>
        <taxon>Flavobacteriia</taxon>
        <taxon>Flavobacteriales</taxon>
        <taxon>Flavobacteriaceae</taxon>
        <taxon>Saonia</taxon>
    </lineage>
</organism>
<feature type="transmembrane region" description="Helical" evidence="1">
    <location>
        <begin position="167"/>
        <end position="193"/>
    </location>
</feature>
<dbReference type="GO" id="GO:0015128">
    <property type="term" value="F:gluconate transmembrane transporter activity"/>
    <property type="evidence" value="ECO:0007669"/>
    <property type="project" value="InterPro"/>
</dbReference>
<dbReference type="PIRSF" id="PIRSF002746">
    <property type="entry name" value="Gluconate_transporter"/>
    <property type="match status" value="1"/>
</dbReference>
<accession>A0A846QYZ8</accession>
<reference evidence="2 3" key="1">
    <citation type="submission" date="2020-03" db="EMBL/GenBank/DDBJ databases">
        <title>Genomic Encyclopedia of Type Strains, Phase IV (KMG-IV): sequencing the most valuable type-strain genomes for metagenomic binning, comparative biology and taxonomic classification.</title>
        <authorList>
            <person name="Goeker M."/>
        </authorList>
    </citation>
    <scope>NUCLEOTIDE SEQUENCE [LARGE SCALE GENOMIC DNA]</scope>
    <source>
        <strain evidence="2 3">DSM 29762</strain>
    </source>
</reference>
<dbReference type="RefSeq" id="WP_167964878.1">
    <property type="nucleotide sequence ID" value="NZ_JAATJJ010000002.1"/>
</dbReference>
<feature type="transmembrane region" description="Helical" evidence="1">
    <location>
        <begin position="55"/>
        <end position="76"/>
    </location>
</feature>
<feature type="transmembrane region" description="Helical" evidence="1">
    <location>
        <begin position="134"/>
        <end position="155"/>
    </location>
</feature>
<gene>
    <name evidence="2" type="ORF">GGR42_002641</name>
</gene>
<comment type="caution">
    <text evidence="2">The sequence shown here is derived from an EMBL/GenBank/DDBJ whole genome shotgun (WGS) entry which is preliminary data.</text>
</comment>
<dbReference type="Proteomes" id="UP000590442">
    <property type="component" value="Unassembled WGS sequence"/>
</dbReference>
<feature type="transmembrane region" description="Helical" evidence="1">
    <location>
        <begin position="260"/>
        <end position="281"/>
    </location>
</feature>
<proteinExistence type="predicted"/>
<dbReference type="EMBL" id="JAATJJ010000002">
    <property type="protein sequence ID" value="NJB72150.1"/>
    <property type="molecule type" value="Genomic_DNA"/>
</dbReference>
<feature type="transmembrane region" description="Helical" evidence="1">
    <location>
        <begin position="357"/>
        <end position="378"/>
    </location>
</feature>
<sequence>MMSIVLLLLSIAFIILLTVKLKVHPFLALLAAAIFFALFSEMSLETMVQSINDGFGVTLGKIGIVIILGVIIGAFLEHSGGAYKLAEVVLKLIGKKRVHEAMAIVGFVVSIPVFADSGFIILTPLNKSLTKKAGLSIAGTAVALILGLMITHVLVPPTPGPIAAAGIIGADVGLVMLIGLALGALALIVAIIYSKKVAAKTYIDPNPETSEEEINEKLKQAPSAIKSFLPILIPILLIIGKSLMEFSLTDVQQEAGWAKFIGFIGSPIIALLIGMLFALLLPKKLDKEILSTTGWVGKAMGDASNIILITGAGGIFGTILQNSGIATTMAETLSGASLGIWLPFLLCAAIKTAQGSSTVALITTASIIAPMLPSLGFVSEIDKALVVAIIGAGAMVVSHANDSGFWILTQFSNMDVKTGYRLYTLGTFVVGISMACFVFIASFIL</sequence>
<dbReference type="AlphaFoldDB" id="A0A846QYZ8"/>
<keyword evidence="1" id="KW-0472">Membrane</keyword>
<protein>
    <submittedName>
        <fullName evidence="2">GntP family gluconate:H+ symporter</fullName>
    </submittedName>
</protein>
<feature type="transmembrane region" description="Helical" evidence="1">
    <location>
        <begin position="28"/>
        <end position="48"/>
    </location>
</feature>
<dbReference type="NCBIfam" id="TIGR00791">
    <property type="entry name" value="gntP"/>
    <property type="match status" value="1"/>
</dbReference>
<dbReference type="PANTHER" id="PTHR30354">
    <property type="entry name" value="GNT FAMILY GLUCONATE TRANSPORTER"/>
    <property type="match status" value="1"/>
</dbReference>
<feature type="transmembrane region" description="Helical" evidence="1">
    <location>
        <begin position="420"/>
        <end position="444"/>
    </location>
</feature>
<evidence type="ECO:0000313" key="2">
    <source>
        <dbReference type="EMBL" id="NJB72150.1"/>
    </source>
</evidence>
<feature type="transmembrane region" description="Helical" evidence="1">
    <location>
        <begin position="101"/>
        <end position="122"/>
    </location>
</feature>
<dbReference type="PANTHER" id="PTHR30354:SF11">
    <property type="entry name" value="PERMEASE"/>
    <property type="match status" value="1"/>
</dbReference>
<feature type="transmembrane region" description="Helical" evidence="1">
    <location>
        <begin position="384"/>
        <end position="408"/>
    </location>
</feature>
<evidence type="ECO:0000313" key="3">
    <source>
        <dbReference type="Proteomes" id="UP000590442"/>
    </source>
</evidence>
<dbReference type="GO" id="GO:0005886">
    <property type="term" value="C:plasma membrane"/>
    <property type="evidence" value="ECO:0007669"/>
    <property type="project" value="TreeGrafter"/>
</dbReference>
<keyword evidence="1" id="KW-1133">Transmembrane helix</keyword>
<name>A0A846QYZ8_9FLAO</name>
<feature type="transmembrane region" description="Helical" evidence="1">
    <location>
        <begin position="302"/>
        <end position="320"/>
    </location>
</feature>
<evidence type="ECO:0000256" key="1">
    <source>
        <dbReference type="SAM" id="Phobius"/>
    </source>
</evidence>